<feature type="transmembrane region" description="Helical" evidence="9">
    <location>
        <begin position="27"/>
        <end position="50"/>
    </location>
</feature>
<keyword evidence="12" id="KW-1185">Reference proteome</keyword>
<keyword evidence="4" id="KW-0808">Transferase</keyword>
<organism evidence="11 12">
    <name type="scientific">Hymenobacter mellowenesis</name>
    <dbReference type="NCBI Taxonomy" id="3063995"/>
    <lineage>
        <taxon>Bacteria</taxon>
        <taxon>Pseudomonadati</taxon>
        <taxon>Bacteroidota</taxon>
        <taxon>Cytophagia</taxon>
        <taxon>Cytophagales</taxon>
        <taxon>Hymenobacteraceae</taxon>
        <taxon>Hymenobacter</taxon>
    </lineage>
</organism>
<keyword evidence="7" id="KW-0067">ATP-binding</keyword>
<keyword evidence="6 11" id="KW-0418">Kinase</keyword>
<keyword evidence="5" id="KW-0547">Nucleotide-binding</keyword>
<protein>
    <recommendedName>
        <fullName evidence="2">histidine kinase</fullName>
        <ecNumber evidence="2">2.7.13.3</ecNumber>
    </recommendedName>
</protein>
<dbReference type="EMBL" id="JAUQSX010000009">
    <property type="protein sequence ID" value="MDO7848185.1"/>
    <property type="molecule type" value="Genomic_DNA"/>
</dbReference>
<evidence type="ECO:0000256" key="5">
    <source>
        <dbReference type="ARBA" id="ARBA00022741"/>
    </source>
</evidence>
<reference evidence="11" key="1">
    <citation type="submission" date="2023-07" db="EMBL/GenBank/DDBJ databases">
        <authorList>
            <person name="Kim M.K."/>
        </authorList>
    </citation>
    <scope>NUCLEOTIDE SEQUENCE</scope>
    <source>
        <strain evidence="11">M29</strain>
    </source>
</reference>
<gene>
    <name evidence="11" type="ORF">Q5H92_17595</name>
</gene>
<dbReference type="RefSeq" id="WP_305012866.1">
    <property type="nucleotide sequence ID" value="NZ_JAUQSX010000009.1"/>
</dbReference>
<comment type="caution">
    <text evidence="11">The sequence shown here is derived from an EMBL/GenBank/DDBJ whole genome shotgun (WGS) entry which is preliminary data.</text>
</comment>
<dbReference type="InterPro" id="IPR050482">
    <property type="entry name" value="Sensor_HK_TwoCompSys"/>
</dbReference>
<feature type="transmembrane region" description="Helical" evidence="9">
    <location>
        <begin position="162"/>
        <end position="180"/>
    </location>
</feature>
<evidence type="ECO:0000256" key="2">
    <source>
        <dbReference type="ARBA" id="ARBA00012438"/>
    </source>
</evidence>
<evidence type="ECO:0000256" key="8">
    <source>
        <dbReference type="ARBA" id="ARBA00023012"/>
    </source>
</evidence>
<feature type="transmembrane region" description="Helical" evidence="9">
    <location>
        <begin position="125"/>
        <end position="142"/>
    </location>
</feature>
<keyword evidence="9" id="KW-1133">Transmembrane helix</keyword>
<proteinExistence type="predicted"/>
<dbReference type="Proteomes" id="UP001167796">
    <property type="component" value="Unassembled WGS sequence"/>
</dbReference>
<evidence type="ECO:0000256" key="7">
    <source>
        <dbReference type="ARBA" id="ARBA00022840"/>
    </source>
</evidence>
<dbReference type="PANTHER" id="PTHR24421">
    <property type="entry name" value="NITRATE/NITRITE SENSOR PROTEIN NARX-RELATED"/>
    <property type="match status" value="1"/>
</dbReference>
<dbReference type="SUPFAM" id="SSF55874">
    <property type="entry name" value="ATPase domain of HSP90 chaperone/DNA topoisomerase II/histidine kinase"/>
    <property type="match status" value="1"/>
</dbReference>
<feature type="domain" description="Signal transduction histidine kinase subgroup 3 dimerisation and phosphoacceptor" evidence="10">
    <location>
        <begin position="218"/>
        <end position="281"/>
    </location>
</feature>
<feature type="transmembrane region" description="Helical" evidence="9">
    <location>
        <begin position="56"/>
        <end position="75"/>
    </location>
</feature>
<evidence type="ECO:0000256" key="6">
    <source>
        <dbReference type="ARBA" id="ARBA00022777"/>
    </source>
</evidence>
<evidence type="ECO:0000256" key="1">
    <source>
        <dbReference type="ARBA" id="ARBA00000085"/>
    </source>
</evidence>
<accession>A0ABT9AEC2</accession>
<comment type="catalytic activity">
    <reaction evidence="1">
        <text>ATP + protein L-histidine = ADP + protein N-phospho-L-histidine.</text>
        <dbReference type="EC" id="2.7.13.3"/>
    </reaction>
</comment>
<dbReference type="InterPro" id="IPR011712">
    <property type="entry name" value="Sig_transdc_His_kin_sub3_dim/P"/>
</dbReference>
<evidence type="ECO:0000259" key="10">
    <source>
        <dbReference type="Pfam" id="PF07730"/>
    </source>
</evidence>
<keyword evidence="3" id="KW-0597">Phosphoprotein</keyword>
<dbReference type="PANTHER" id="PTHR24421:SF10">
    <property type="entry name" value="NITRATE_NITRITE SENSOR PROTEIN NARQ"/>
    <property type="match status" value="1"/>
</dbReference>
<evidence type="ECO:0000256" key="9">
    <source>
        <dbReference type="SAM" id="Phobius"/>
    </source>
</evidence>
<evidence type="ECO:0000313" key="12">
    <source>
        <dbReference type="Proteomes" id="UP001167796"/>
    </source>
</evidence>
<keyword evidence="9" id="KW-0472">Membrane</keyword>
<dbReference type="EC" id="2.7.13.3" evidence="2"/>
<keyword evidence="8" id="KW-0902">Two-component regulatory system</keyword>
<dbReference type="Gene3D" id="3.30.565.10">
    <property type="entry name" value="Histidine kinase-like ATPase, C-terminal domain"/>
    <property type="match status" value="1"/>
</dbReference>
<evidence type="ECO:0000256" key="3">
    <source>
        <dbReference type="ARBA" id="ARBA00022553"/>
    </source>
</evidence>
<keyword evidence="9" id="KW-0812">Transmembrane</keyword>
<dbReference type="CDD" id="cd16917">
    <property type="entry name" value="HATPase_UhpB-NarQ-NarX-like"/>
    <property type="match status" value="1"/>
</dbReference>
<dbReference type="GO" id="GO:0016301">
    <property type="term" value="F:kinase activity"/>
    <property type="evidence" value="ECO:0007669"/>
    <property type="project" value="UniProtKB-KW"/>
</dbReference>
<evidence type="ECO:0000256" key="4">
    <source>
        <dbReference type="ARBA" id="ARBA00022679"/>
    </source>
</evidence>
<evidence type="ECO:0000313" key="11">
    <source>
        <dbReference type="EMBL" id="MDO7848185.1"/>
    </source>
</evidence>
<sequence>MLTDTPVTFFLPAALRADKTHPRYTEFYVVATTCVFGIALLFVGAAVMRYVGLPPLGLYINAALAGGILLSMRWFGHYRIPMSLTAIGSVFIIYGFIRNTGMIFSINVNLLHMYLVVALLADKKWGWTGVLVCLGALVYVYFQTPAVPSGMHPASLTSNPLYALSLHVFIAVFIGGALAYGHYTGEQSRLTIHALQNQKISLLDEAVRQRTEQLNTMRQAVAADFHDETGNVLAAITRQAALLEMQLCDQPEVLPILKAISDNSNRLYASSKDFLWDLHHESDQPEVLFQYLTAYGQQYYNQFDIAFSAELIGEDGGGQLPPFASLNLIYIFKEAMGNVVKHAGATEVTLALRPAAHEVTYILQDNGRWAEPEGSTGHYGLQNMRHRCQKHHLGFGLHTDANGTRIEITAPVHTTFIS</sequence>
<dbReference type="Pfam" id="PF07730">
    <property type="entry name" value="HisKA_3"/>
    <property type="match status" value="1"/>
</dbReference>
<dbReference type="InterPro" id="IPR036890">
    <property type="entry name" value="HATPase_C_sf"/>
</dbReference>
<name>A0ABT9AEC2_9BACT</name>